<accession>A0A3E0VBR8</accession>
<comment type="subcellular location">
    <subcellularLocation>
        <location evidence="1">Cell membrane</location>
        <topology evidence="1">Multi-pass membrane protein</topology>
    </subcellularLocation>
</comment>
<evidence type="ECO:0000256" key="6">
    <source>
        <dbReference type="SAM" id="Phobius"/>
    </source>
</evidence>
<feature type="transmembrane region" description="Helical" evidence="6">
    <location>
        <begin position="20"/>
        <end position="40"/>
    </location>
</feature>
<feature type="transmembrane region" description="Helical" evidence="6">
    <location>
        <begin position="100"/>
        <end position="120"/>
    </location>
</feature>
<dbReference type="OrthoDB" id="9342687at2"/>
<evidence type="ECO:0000256" key="4">
    <source>
        <dbReference type="ARBA" id="ARBA00022989"/>
    </source>
</evidence>
<dbReference type="AlphaFoldDB" id="A0A3E0VBR8"/>
<keyword evidence="2" id="KW-1003">Cell membrane</keyword>
<keyword evidence="4 6" id="KW-1133">Transmembrane helix</keyword>
<evidence type="ECO:0000256" key="2">
    <source>
        <dbReference type="ARBA" id="ARBA00022475"/>
    </source>
</evidence>
<name>A0A3E0VBR8_9MICO</name>
<dbReference type="Pfam" id="PF12823">
    <property type="entry name" value="DUF3817"/>
    <property type="match status" value="1"/>
</dbReference>
<dbReference type="GO" id="GO:0005886">
    <property type="term" value="C:plasma membrane"/>
    <property type="evidence" value="ECO:0007669"/>
    <property type="project" value="UniProtKB-SubCell"/>
</dbReference>
<dbReference type="InterPro" id="IPR023845">
    <property type="entry name" value="DUF3817_TM"/>
</dbReference>
<organism evidence="8 9">
    <name type="scientific">Subtercola boreus</name>
    <dbReference type="NCBI Taxonomy" id="120213"/>
    <lineage>
        <taxon>Bacteria</taxon>
        <taxon>Bacillati</taxon>
        <taxon>Actinomycetota</taxon>
        <taxon>Actinomycetes</taxon>
        <taxon>Micrococcales</taxon>
        <taxon>Microbacteriaceae</taxon>
        <taxon>Subtercola</taxon>
    </lineage>
</organism>
<protein>
    <recommendedName>
        <fullName evidence="7">DUF3817 domain-containing protein</fullName>
    </recommendedName>
</protein>
<feature type="domain" description="DUF3817" evidence="7">
    <location>
        <begin position="17"/>
        <end position="126"/>
    </location>
</feature>
<proteinExistence type="predicted"/>
<reference evidence="8 9" key="1">
    <citation type="submission" date="2017-04" db="EMBL/GenBank/DDBJ databases">
        <title>Comparative genome analysis of Subtercola boreus.</title>
        <authorList>
            <person name="Cho Y.-J."/>
            <person name="Cho A."/>
            <person name="Kim O.-S."/>
            <person name="Lee J.-I."/>
        </authorList>
    </citation>
    <scope>NUCLEOTIDE SEQUENCE [LARGE SCALE GENOMIC DNA]</scope>
    <source>
        <strain evidence="8 9">P27444</strain>
    </source>
</reference>
<dbReference type="PANTHER" id="PTHR40077:SF2">
    <property type="entry name" value="MEMBRANE PROTEIN"/>
    <property type="match status" value="1"/>
</dbReference>
<gene>
    <name evidence="8" type="ORF">B7R21_13825</name>
</gene>
<evidence type="ECO:0000256" key="5">
    <source>
        <dbReference type="ARBA" id="ARBA00023136"/>
    </source>
</evidence>
<dbReference type="Proteomes" id="UP000256709">
    <property type="component" value="Unassembled WGS sequence"/>
</dbReference>
<evidence type="ECO:0000313" key="9">
    <source>
        <dbReference type="Proteomes" id="UP000256709"/>
    </source>
</evidence>
<evidence type="ECO:0000259" key="7">
    <source>
        <dbReference type="Pfam" id="PF12823"/>
    </source>
</evidence>
<dbReference type="EMBL" id="NBXA01000026">
    <property type="protein sequence ID" value="RFA07294.1"/>
    <property type="molecule type" value="Genomic_DNA"/>
</dbReference>
<dbReference type="NCBIfam" id="TIGR03954">
    <property type="entry name" value="integ_memb_HG"/>
    <property type="match status" value="1"/>
</dbReference>
<dbReference type="RefSeq" id="WP_116283843.1">
    <property type="nucleotide sequence ID" value="NZ_NBXA01000026.1"/>
</dbReference>
<feature type="transmembrane region" description="Helical" evidence="6">
    <location>
        <begin position="68"/>
        <end position="88"/>
    </location>
</feature>
<keyword evidence="3 6" id="KW-0812">Transmembrane</keyword>
<comment type="caution">
    <text evidence="8">The sequence shown here is derived from an EMBL/GenBank/DDBJ whole genome shotgun (WGS) entry which is preliminary data.</text>
</comment>
<keyword evidence="5 6" id="KW-0472">Membrane</keyword>
<evidence type="ECO:0000256" key="1">
    <source>
        <dbReference type="ARBA" id="ARBA00004651"/>
    </source>
</evidence>
<evidence type="ECO:0000313" key="8">
    <source>
        <dbReference type="EMBL" id="RFA07294.1"/>
    </source>
</evidence>
<sequence>MPLEPKRADFGRIRSALTFYRVCSIITGTFLLLLCAEMLLKYTPIGVEIELGGPHGFLALVPDGSVTAVNLSTIILIVHGWFYVVYLFSCFQLWSRMRWGFTRFIVLALGGVIPLLSYFLEGRIAREVTAYLAGREAQPVNPPASTQPPVEASHQ</sequence>
<evidence type="ECO:0000256" key="3">
    <source>
        <dbReference type="ARBA" id="ARBA00022692"/>
    </source>
</evidence>
<dbReference type="PANTHER" id="PTHR40077">
    <property type="entry name" value="MEMBRANE PROTEIN-RELATED"/>
    <property type="match status" value="1"/>
</dbReference>